<dbReference type="OrthoDB" id="6121004at2759"/>
<dbReference type="SUPFAM" id="SSF57667">
    <property type="entry name" value="beta-beta-alpha zinc fingers"/>
    <property type="match status" value="1"/>
</dbReference>
<dbReference type="PROSITE" id="PS50157">
    <property type="entry name" value="ZINC_FINGER_C2H2_2"/>
    <property type="match status" value="2"/>
</dbReference>
<keyword evidence="6" id="KW-0539">Nucleus</keyword>
<dbReference type="PANTHER" id="PTHR16515:SF66">
    <property type="entry name" value="C2H2-TYPE DOMAIN-CONTAINING PROTEIN"/>
    <property type="match status" value="1"/>
</dbReference>
<reference evidence="8" key="1">
    <citation type="submission" date="2022-03" db="EMBL/GenBank/DDBJ databases">
        <authorList>
            <person name="Martin C."/>
        </authorList>
    </citation>
    <scope>NUCLEOTIDE SEQUENCE</scope>
</reference>
<dbReference type="Proteomes" id="UP000749559">
    <property type="component" value="Unassembled WGS sequence"/>
</dbReference>
<dbReference type="InterPro" id="IPR013087">
    <property type="entry name" value="Znf_C2H2_type"/>
</dbReference>
<dbReference type="InterPro" id="IPR050331">
    <property type="entry name" value="Zinc_finger"/>
</dbReference>
<evidence type="ECO:0000313" key="8">
    <source>
        <dbReference type="EMBL" id="CAH1777397.1"/>
    </source>
</evidence>
<sequence length="304" mass="33482">MSDYYQTGHQTPSRQYQLDRRVRHNSPPLQRQRPPNRDNVNASIPLSSKSSSGLPTKTELEPIATQETPGGRLVPTQEDTGGPTEPTQGFMIKDEPISSPIGQKRHLSNSNDTIEEPTTPDHSAAKQAKLATQASTSTLITSINQNIDSANIKQEEPITIELGDEEDDDDGGYNGDTTAGASWMPDDSQDATSQDNMADHSAGNIYSEKQQYTQHPPPIEMPPSALTCVRASSQKAILAKIHQCHLCLKSFATKQNLSYHINIHMGQRPFKCEFCDQAYAHPGNLIKHKKQKGHEISLSFTPAM</sequence>
<feature type="region of interest" description="Disordered" evidence="7">
    <location>
        <begin position="163"/>
        <end position="199"/>
    </location>
</feature>
<protein>
    <submittedName>
        <fullName evidence="8">Uncharacterized protein</fullName>
    </submittedName>
</protein>
<keyword evidence="9" id="KW-1185">Reference proteome</keyword>
<evidence type="ECO:0000256" key="7">
    <source>
        <dbReference type="SAM" id="MobiDB-lite"/>
    </source>
</evidence>
<dbReference type="AlphaFoldDB" id="A0A8J1TIE3"/>
<gene>
    <name evidence="8" type="ORF">OFUS_LOCUS4445</name>
</gene>
<feature type="region of interest" description="Disordered" evidence="7">
    <location>
        <begin position="1"/>
        <end position="130"/>
    </location>
</feature>
<keyword evidence="4" id="KW-0863">Zinc-finger</keyword>
<comment type="caution">
    <text evidence="8">The sequence shown here is derived from an EMBL/GenBank/DDBJ whole genome shotgun (WGS) entry which is preliminary data.</text>
</comment>
<dbReference type="PANTHER" id="PTHR16515">
    <property type="entry name" value="PR DOMAIN ZINC FINGER PROTEIN"/>
    <property type="match status" value="1"/>
</dbReference>
<dbReference type="Pfam" id="PF00096">
    <property type="entry name" value="zf-C2H2"/>
    <property type="match status" value="2"/>
</dbReference>
<evidence type="ECO:0000256" key="3">
    <source>
        <dbReference type="ARBA" id="ARBA00022737"/>
    </source>
</evidence>
<organism evidence="8 9">
    <name type="scientific">Owenia fusiformis</name>
    <name type="common">Polychaete worm</name>
    <dbReference type="NCBI Taxonomy" id="6347"/>
    <lineage>
        <taxon>Eukaryota</taxon>
        <taxon>Metazoa</taxon>
        <taxon>Spiralia</taxon>
        <taxon>Lophotrochozoa</taxon>
        <taxon>Annelida</taxon>
        <taxon>Polychaeta</taxon>
        <taxon>Sedentaria</taxon>
        <taxon>Canalipalpata</taxon>
        <taxon>Sabellida</taxon>
        <taxon>Oweniida</taxon>
        <taxon>Oweniidae</taxon>
        <taxon>Owenia</taxon>
    </lineage>
</organism>
<dbReference type="InterPro" id="IPR036236">
    <property type="entry name" value="Znf_C2H2_sf"/>
</dbReference>
<evidence type="ECO:0000256" key="4">
    <source>
        <dbReference type="ARBA" id="ARBA00022771"/>
    </source>
</evidence>
<dbReference type="GO" id="GO:0010468">
    <property type="term" value="P:regulation of gene expression"/>
    <property type="evidence" value="ECO:0007669"/>
    <property type="project" value="TreeGrafter"/>
</dbReference>
<dbReference type="Gene3D" id="3.30.160.60">
    <property type="entry name" value="Classic Zinc Finger"/>
    <property type="match status" value="2"/>
</dbReference>
<dbReference type="PROSITE" id="PS00028">
    <property type="entry name" value="ZINC_FINGER_C2H2_1"/>
    <property type="match status" value="2"/>
</dbReference>
<evidence type="ECO:0000313" key="9">
    <source>
        <dbReference type="Proteomes" id="UP000749559"/>
    </source>
</evidence>
<keyword evidence="5" id="KW-0862">Zinc</keyword>
<keyword evidence="3" id="KW-0677">Repeat</keyword>
<accession>A0A8J1TIE3</accession>
<evidence type="ECO:0000256" key="1">
    <source>
        <dbReference type="ARBA" id="ARBA00004123"/>
    </source>
</evidence>
<name>A0A8J1TIE3_OWEFU</name>
<evidence type="ECO:0000256" key="2">
    <source>
        <dbReference type="ARBA" id="ARBA00022723"/>
    </source>
</evidence>
<feature type="compositionally biased region" description="Polar residues" evidence="7">
    <location>
        <begin position="1"/>
        <end position="16"/>
    </location>
</feature>
<evidence type="ECO:0000256" key="5">
    <source>
        <dbReference type="ARBA" id="ARBA00022833"/>
    </source>
</evidence>
<comment type="subcellular location">
    <subcellularLocation>
        <location evidence="1">Nucleus</location>
    </subcellularLocation>
</comment>
<evidence type="ECO:0000256" key="6">
    <source>
        <dbReference type="ARBA" id="ARBA00023242"/>
    </source>
</evidence>
<proteinExistence type="predicted"/>
<dbReference type="GO" id="GO:0005634">
    <property type="term" value="C:nucleus"/>
    <property type="evidence" value="ECO:0007669"/>
    <property type="project" value="UniProtKB-SubCell"/>
</dbReference>
<feature type="compositionally biased region" description="Low complexity" evidence="7">
    <location>
        <begin position="43"/>
        <end position="57"/>
    </location>
</feature>
<dbReference type="EMBL" id="CAIIXF020000002">
    <property type="protein sequence ID" value="CAH1777397.1"/>
    <property type="molecule type" value="Genomic_DNA"/>
</dbReference>
<keyword evidence="2" id="KW-0479">Metal-binding</keyword>
<dbReference type="GO" id="GO:0008270">
    <property type="term" value="F:zinc ion binding"/>
    <property type="evidence" value="ECO:0007669"/>
    <property type="project" value="UniProtKB-KW"/>
</dbReference>
<dbReference type="SMART" id="SM00355">
    <property type="entry name" value="ZnF_C2H2"/>
    <property type="match status" value="2"/>
</dbReference>